<dbReference type="PANTHER" id="PTHR30560:SF4">
    <property type="entry name" value="OS01G0894700 PROTEIN"/>
    <property type="match status" value="1"/>
</dbReference>
<evidence type="ECO:0000256" key="5">
    <source>
        <dbReference type="ARBA" id="ARBA00023186"/>
    </source>
</evidence>
<feature type="region of interest" description="Disordered" evidence="8">
    <location>
        <begin position="222"/>
        <end position="302"/>
    </location>
</feature>
<keyword evidence="12" id="KW-1185">Reference proteome</keyword>
<dbReference type="GO" id="GO:0003755">
    <property type="term" value="F:peptidyl-prolyl cis-trans isomerase activity"/>
    <property type="evidence" value="ECO:0007669"/>
    <property type="project" value="UniProtKB-KW"/>
</dbReference>
<feature type="region of interest" description="Disordered" evidence="8">
    <location>
        <begin position="143"/>
        <end position="183"/>
    </location>
</feature>
<evidence type="ECO:0000256" key="6">
    <source>
        <dbReference type="ARBA" id="ARBA00023235"/>
    </source>
</evidence>
<keyword evidence="4" id="KW-0697">Rotamase</keyword>
<evidence type="ECO:0000256" key="3">
    <source>
        <dbReference type="ARBA" id="ARBA00013194"/>
    </source>
</evidence>
<comment type="caution">
    <text evidence="11">The sequence shown here is derived from an EMBL/GenBank/DDBJ whole genome shotgun (WGS) entry which is preliminary data.</text>
</comment>
<gene>
    <name evidence="11" type="ORF">H5410_034208</name>
</gene>
<dbReference type="Pfam" id="PF04824">
    <property type="entry name" value="Rad21_Rec8"/>
    <property type="match status" value="1"/>
</dbReference>
<reference evidence="11 12" key="1">
    <citation type="submission" date="2020-09" db="EMBL/GenBank/DDBJ databases">
        <title>De no assembly of potato wild relative species, Solanum commersonii.</title>
        <authorList>
            <person name="Cho K."/>
        </authorList>
    </citation>
    <scope>NUCLEOTIDE SEQUENCE [LARGE SCALE GENOMIC DNA]</scope>
    <source>
        <strain evidence="11">LZ3.2</strain>
        <tissue evidence="11">Leaf</tissue>
    </source>
</reference>
<sequence length="907" mass="101052">MERNIIAADEIPDRHPEDQVKQQSDEVEEAFEVETPQATELENNRQDQQRPKPARRRARKAASLAIDHEQTIISGDIYQSWLQSSSDIASRKKKKRKTLSVLPSMKIARMMEMPPIALLEGLFTNGNKEVHYPAPLLKLWMRNTQPPHDSPSGKTSPPYPPESSYTSPGERMGNLEPPFEYFQSGVGSPAVGISIEKQRANLNNNKIPPEILMEDLRTNLTNMGLHPTEDNGVRETDHMATPGSADEPRSIPSSGSGHGLLSQNSVTNSNRSNKKRPHSSSKHSGNGLQPVAEENPWHDPTPNFKLTRLSELSENGFTQDNVCYEPPFTLLAEILMETGPTQTQHPFITQPLDMMTDSIRMQLKSHFDTPGSAEAECLNELTLGMSKKQAACLFYQTCVLATRDFIKVEQELPYGNILISRGAKMYWRVQAQIYSSNYQEKVFLLLTYLVFNRISTIPKNVAIYPATAVTNQGLLKHCISSQGFLRSLVKPVSAASSGFEADLGDDESLIRVKNAKIAVESEDDEKIQVRVDVNEEDTKTVFEKVLTNLAKSAPPVPGFRREKGGKTSKVPKDFLLQILGEDRVTNFVIREIVTSTLADYVKKENLAVKDNKISTTQTADELKSSFSMETRFHADHSCYATDEERPPIGRMVLHMMDWVFLVGLFRSPAFKFSHSQITVEAKKALIVSEGTMTMTMTTAVASPSRRLLIDSRYSTVSTIPKNVAIYRATAVTNKGLLKHCISSQGCVRSLVKPVSAASSGLEADLADERLKNAKIVVESKEAEKIQVRVDVNEEYTEMVFDSVLTKLAKSEQPIPGFRREKGGKTSQVPREFLPQILGEERVINSVIREIINSTLADYVKKENLAVKDNKISITQTADELMSSFAPGTEFGFNAILELEKSKTEATT</sequence>
<dbReference type="InterPro" id="IPR023093">
    <property type="entry name" value="ScpA-like_C"/>
</dbReference>
<feature type="compositionally biased region" description="Polar residues" evidence="8">
    <location>
        <begin position="251"/>
        <end position="271"/>
    </location>
</feature>
<feature type="compositionally biased region" description="Basic residues" evidence="8">
    <location>
        <begin position="272"/>
        <end position="281"/>
    </location>
</feature>
<dbReference type="EC" id="5.2.1.8" evidence="3"/>
<dbReference type="Pfam" id="PF05697">
    <property type="entry name" value="Trigger_N"/>
    <property type="match status" value="2"/>
</dbReference>
<evidence type="ECO:0000313" key="12">
    <source>
        <dbReference type="Proteomes" id="UP000824120"/>
    </source>
</evidence>
<proteinExistence type="inferred from homology"/>
<feature type="compositionally biased region" description="Basic and acidic residues" evidence="8">
    <location>
        <begin position="11"/>
        <end position="24"/>
    </location>
</feature>
<comment type="function">
    <text evidence="7">Involved in protein export. Acts as a chaperone by maintaining the newly synthesized protein in an open conformation. Functions as a peptidyl-prolyl cis-trans isomerase.</text>
</comment>
<dbReference type="Proteomes" id="UP000824120">
    <property type="component" value="Chromosome 6"/>
</dbReference>
<evidence type="ECO:0000256" key="8">
    <source>
        <dbReference type="SAM" id="MobiDB-lite"/>
    </source>
</evidence>
<name>A0A9J5YVC9_SOLCO</name>
<feature type="region of interest" description="Disordered" evidence="8">
    <location>
        <begin position="1"/>
        <end position="59"/>
    </location>
</feature>
<dbReference type="EMBL" id="JACXVP010000006">
    <property type="protein sequence ID" value="KAG5602838.1"/>
    <property type="molecule type" value="Genomic_DNA"/>
</dbReference>
<dbReference type="GO" id="GO:0043022">
    <property type="term" value="F:ribosome binding"/>
    <property type="evidence" value="ECO:0007669"/>
    <property type="project" value="TreeGrafter"/>
</dbReference>
<feature type="domain" description="Trigger factor ribosome-binding bacterial" evidence="10">
    <location>
        <begin position="516"/>
        <end position="629"/>
    </location>
</feature>
<dbReference type="PANTHER" id="PTHR30560">
    <property type="entry name" value="TRIGGER FACTOR CHAPERONE AND PEPTIDYL-PROLYL CIS/TRANS ISOMERASE"/>
    <property type="match status" value="1"/>
</dbReference>
<dbReference type="GO" id="GO:0043335">
    <property type="term" value="P:protein unfolding"/>
    <property type="evidence" value="ECO:0007669"/>
    <property type="project" value="TreeGrafter"/>
</dbReference>
<organism evidence="11 12">
    <name type="scientific">Solanum commersonii</name>
    <name type="common">Commerson's wild potato</name>
    <name type="synonym">Commerson's nightshade</name>
    <dbReference type="NCBI Taxonomy" id="4109"/>
    <lineage>
        <taxon>Eukaryota</taxon>
        <taxon>Viridiplantae</taxon>
        <taxon>Streptophyta</taxon>
        <taxon>Embryophyta</taxon>
        <taxon>Tracheophyta</taxon>
        <taxon>Spermatophyta</taxon>
        <taxon>Magnoliopsida</taxon>
        <taxon>eudicotyledons</taxon>
        <taxon>Gunneridae</taxon>
        <taxon>Pentapetalae</taxon>
        <taxon>asterids</taxon>
        <taxon>lamiids</taxon>
        <taxon>Solanales</taxon>
        <taxon>Solanaceae</taxon>
        <taxon>Solanoideae</taxon>
        <taxon>Solaneae</taxon>
        <taxon>Solanum</taxon>
    </lineage>
</organism>
<evidence type="ECO:0000256" key="2">
    <source>
        <dbReference type="ARBA" id="ARBA00005464"/>
    </source>
</evidence>
<dbReference type="Gene3D" id="3.30.70.1050">
    <property type="entry name" value="Trigger factor ribosome-binding domain"/>
    <property type="match status" value="2"/>
</dbReference>
<evidence type="ECO:0000256" key="4">
    <source>
        <dbReference type="ARBA" id="ARBA00023110"/>
    </source>
</evidence>
<dbReference type="OrthoDB" id="10071381at2759"/>
<dbReference type="GO" id="GO:0051083">
    <property type="term" value="P:'de novo' cotranslational protein folding"/>
    <property type="evidence" value="ECO:0007669"/>
    <property type="project" value="TreeGrafter"/>
</dbReference>
<dbReference type="InterPro" id="IPR036390">
    <property type="entry name" value="WH_DNA-bd_sf"/>
</dbReference>
<evidence type="ECO:0000256" key="1">
    <source>
        <dbReference type="ARBA" id="ARBA00000971"/>
    </source>
</evidence>
<keyword evidence="6" id="KW-0413">Isomerase</keyword>
<feature type="domain" description="Trigger factor ribosome-binding bacterial" evidence="10">
    <location>
        <begin position="774"/>
        <end position="897"/>
    </location>
</feature>
<dbReference type="InterPro" id="IPR008881">
    <property type="entry name" value="Trigger_fac_ribosome-bd_bac"/>
</dbReference>
<evidence type="ECO:0000256" key="7">
    <source>
        <dbReference type="ARBA" id="ARBA00024849"/>
    </source>
</evidence>
<accession>A0A9J5YVC9</accession>
<keyword evidence="5" id="KW-0143">Chaperone</keyword>
<feature type="domain" description="Rad21/Rec8-like protein C-terminal eukaryotic" evidence="9">
    <location>
        <begin position="374"/>
        <end position="425"/>
    </location>
</feature>
<evidence type="ECO:0000259" key="9">
    <source>
        <dbReference type="Pfam" id="PF04824"/>
    </source>
</evidence>
<feature type="compositionally biased region" description="Basic and acidic residues" evidence="8">
    <location>
        <begin position="227"/>
        <end position="238"/>
    </location>
</feature>
<protein>
    <recommendedName>
        <fullName evidence="3">peptidylprolyl isomerase</fullName>
        <ecNumber evidence="3">5.2.1.8</ecNumber>
    </recommendedName>
</protein>
<comment type="catalytic activity">
    <reaction evidence="1">
        <text>[protein]-peptidylproline (omega=180) = [protein]-peptidylproline (omega=0)</text>
        <dbReference type="Rhea" id="RHEA:16237"/>
        <dbReference type="Rhea" id="RHEA-COMP:10747"/>
        <dbReference type="Rhea" id="RHEA-COMP:10748"/>
        <dbReference type="ChEBI" id="CHEBI:83833"/>
        <dbReference type="ChEBI" id="CHEBI:83834"/>
        <dbReference type="EC" id="5.2.1.8"/>
    </reaction>
</comment>
<comment type="similarity">
    <text evidence="2">Belongs to the FKBP-type PPIase family. Tig subfamily.</text>
</comment>
<dbReference type="FunFam" id="3.30.70.1050:FF:000004">
    <property type="entry name" value="Trigger factor"/>
    <property type="match status" value="2"/>
</dbReference>
<evidence type="ECO:0000313" key="11">
    <source>
        <dbReference type="EMBL" id="KAG5602838.1"/>
    </source>
</evidence>
<dbReference type="InterPro" id="IPR036611">
    <property type="entry name" value="Trigger_fac_ribosome-bd_sf"/>
</dbReference>
<evidence type="ECO:0000259" key="10">
    <source>
        <dbReference type="Pfam" id="PF05697"/>
    </source>
</evidence>
<dbReference type="Gene3D" id="1.10.10.580">
    <property type="entry name" value="Structural maintenance of chromosome 1. Chain E"/>
    <property type="match status" value="1"/>
</dbReference>
<dbReference type="InterPro" id="IPR005215">
    <property type="entry name" value="Trig_fac"/>
</dbReference>
<dbReference type="InterPro" id="IPR006909">
    <property type="entry name" value="Rad21/Rec8_C_eu"/>
</dbReference>
<dbReference type="GO" id="GO:0044183">
    <property type="term" value="F:protein folding chaperone"/>
    <property type="evidence" value="ECO:0007669"/>
    <property type="project" value="TreeGrafter"/>
</dbReference>
<dbReference type="CDD" id="cd21793">
    <property type="entry name" value="Rad21_Rec8_M_AtSYN1-like"/>
    <property type="match status" value="1"/>
</dbReference>
<dbReference type="SUPFAM" id="SSF102735">
    <property type="entry name" value="Trigger factor ribosome-binding domain"/>
    <property type="match status" value="2"/>
</dbReference>
<dbReference type="AlphaFoldDB" id="A0A9J5YVC9"/>
<dbReference type="GO" id="GO:0015031">
    <property type="term" value="P:protein transport"/>
    <property type="evidence" value="ECO:0007669"/>
    <property type="project" value="InterPro"/>
</dbReference>
<dbReference type="SUPFAM" id="SSF46785">
    <property type="entry name" value="Winged helix' DNA-binding domain"/>
    <property type="match status" value="1"/>
</dbReference>